<accession>A0A6G0TNQ9</accession>
<comment type="caution">
    <text evidence="1">The sequence shown here is derived from an EMBL/GenBank/DDBJ whole genome shotgun (WGS) entry which is preliminary data.</text>
</comment>
<protein>
    <submittedName>
        <fullName evidence="1">Uncharacterized protein</fullName>
    </submittedName>
</protein>
<dbReference type="Proteomes" id="UP000475862">
    <property type="component" value="Unassembled WGS sequence"/>
</dbReference>
<dbReference type="AlphaFoldDB" id="A0A6G0TNQ9"/>
<dbReference type="OrthoDB" id="6597966at2759"/>
<evidence type="ECO:0000313" key="2">
    <source>
        <dbReference type="Proteomes" id="UP000475862"/>
    </source>
</evidence>
<proteinExistence type="predicted"/>
<dbReference type="EMBL" id="VYZN01000025">
    <property type="protein sequence ID" value="KAE9535703.1"/>
    <property type="molecule type" value="Genomic_DNA"/>
</dbReference>
<evidence type="ECO:0000313" key="1">
    <source>
        <dbReference type="EMBL" id="KAE9535703.1"/>
    </source>
</evidence>
<keyword evidence="2" id="KW-1185">Reference proteome</keyword>
<reference evidence="1 2" key="1">
    <citation type="submission" date="2019-08" db="EMBL/GenBank/DDBJ databases">
        <title>The genome of the soybean aphid Biotype 1, its phylome, world population structure and adaptation to the North American continent.</title>
        <authorList>
            <person name="Giordano R."/>
            <person name="Donthu R.K."/>
            <person name="Hernandez A.G."/>
            <person name="Wright C.L."/>
            <person name="Zimin A.V."/>
        </authorList>
    </citation>
    <scope>NUCLEOTIDE SEQUENCE [LARGE SCALE GENOMIC DNA]</scope>
    <source>
        <tissue evidence="1">Whole aphids</tissue>
    </source>
</reference>
<name>A0A6G0TNQ9_APHGL</name>
<organism evidence="1 2">
    <name type="scientific">Aphis glycines</name>
    <name type="common">Soybean aphid</name>
    <dbReference type="NCBI Taxonomy" id="307491"/>
    <lineage>
        <taxon>Eukaryota</taxon>
        <taxon>Metazoa</taxon>
        <taxon>Ecdysozoa</taxon>
        <taxon>Arthropoda</taxon>
        <taxon>Hexapoda</taxon>
        <taxon>Insecta</taxon>
        <taxon>Pterygota</taxon>
        <taxon>Neoptera</taxon>
        <taxon>Paraneoptera</taxon>
        <taxon>Hemiptera</taxon>
        <taxon>Sternorrhyncha</taxon>
        <taxon>Aphidomorpha</taxon>
        <taxon>Aphidoidea</taxon>
        <taxon>Aphididae</taxon>
        <taxon>Aphidini</taxon>
        <taxon>Aphis</taxon>
        <taxon>Aphis</taxon>
    </lineage>
</organism>
<gene>
    <name evidence="1" type="ORF">AGLY_007604</name>
</gene>
<sequence length="186" mass="20563">MSNACVPESVKCLDGVDYEVVKHNTHFEWVTEYENTIKKLASEVFDTLGVNNGSALDIAVKGLDGFQANLKILVFPHVSVHPAQVTDKSDVNEQAKSFAGEWAEAAKYHADLKYHYMGDGPSAKKVRWGFEGAIKYIVVCSTHLADKGNDDDFKKEISGYVKDAIIQSLIDHLTGVKSELETLQKT</sequence>